<evidence type="ECO:0000313" key="2">
    <source>
        <dbReference type="Proteomes" id="UP001201449"/>
    </source>
</evidence>
<reference evidence="1 2" key="1">
    <citation type="submission" date="2022-01" db="EMBL/GenBank/DDBJ databases">
        <title>Mariniradius saccharolyticus sp. nov., isolated from sediment of a river.</title>
        <authorList>
            <person name="Liu H."/>
        </authorList>
    </citation>
    <scope>NUCLEOTIDE SEQUENCE [LARGE SCALE GENOMIC DNA]</scope>
    <source>
        <strain evidence="1 2">RY-2</strain>
    </source>
</reference>
<accession>A0ABS9BQS4</accession>
<sequence>MSTFRQILPAFSHFCLTLMLSVLANGVLFFHSHELANGKIITHAHPILTEEQESLPDHGHTDTELITLDLISDAEYDFFVLEIPVPEIVLTPVVPGSVFFTSDIDLQTQVGFEHRGPPARA</sequence>
<proteinExistence type="predicted"/>
<dbReference type="Proteomes" id="UP001201449">
    <property type="component" value="Unassembled WGS sequence"/>
</dbReference>
<gene>
    <name evidence="1" type="ORF">L0U89_04965</name>
</gene>
<name>A0ABS9BQS4_9BACT</name>
<dbReference type="RefSeq" id="WP_234860518.1">
    <property type="nucleotide sequence ID" value="NZ_JAKEVZ010000003.1"/>
</dbReference>
<evidence type="ECO:0000313" key="1">
    <source>
        <dbReference type="EMBL" id="MCF1750414.1"/>
    </source>
</evidence>
<organism evidence="1 2">
    <name type="scientific">Mariniradius sediminis</name>
    <dbReference type="NCBI Taxonomy" id="2909237"/>
    <lineage>
        <taxon>Bacteria</taxon>
        <taxon>Pseudomonadati</taxon>
        <taxon>Bacteroidota</taxon>
        <taxon>Cytophagia</taxon>
        <taxon>Cytophagales</taxon>
        <taxon>Cyclobacteriaceae</taxon>
        <taxon>Mariniradius</taxon>
    </lineage>
</organism>
<comment type="caution">
    <text evidence="1">The sequence shown here is derived from an EMBL/GenBank/DDBJ whole genome shotgun (WGS) entry which is preliminary data.</text>
</comment>
<dbReference type="EMBL" id="JAKEVZ010000003">
    <property type="protein sequence ID" value="MCF1750414.1"/>
    <property type="molecule type" value="Genomic_DNA"/>
</dbReference>
<keyword evidence="2" id="KW-1185">Reference proteome</keyword>
<protein>
    <submittedName>
        <fullName evidence="1">Uncharacterized protein</fullName>
    </submittedName>
</protein>